<dbReference type="Proteomes" id="UP001642464">
    <property type="component" value="Unassembled WGS sequence"/>
</dbReference>
<evidence type="ECO:0000313" key="3">
    <source>
        <dbReference type="EMBL" id="CAK8997312.1"/>
    </source>
</evidence>
<evidence type="ECO:0000256" key="1">
    <source>
        <dbReference type="SAM" id="MobiDB-lite"/>
    </source>
</evidence>
<feature type="region of interest" description="Disordered" evidence="1">
    <location>
        <begin position="83"/>
        <end position="112"/>
    </location>
</feature>
<dbReference type="EMBL" id="CAXAMM010002747">
    <property type="protein sequence ID" value="CAK8997283.1"/>
    <property type="molecule type" value="Genomic_DNA"/>
</dbReference>
<accession>A0ABP0I6X9</accession>
<name>A0ABP0I6X9_9DINO</name>
<keyword evidence="4" id="KW-1185">Reference proteome</keyword>
<proteinExistence type="predicted"/>
<comment type="caution">
    <text evidence="3">The sequence shown here is derived from an EMBL/GenBank/DDBJ whole genome shotgun (WGS) entry which is preliminary data.</text>
</comment>
<feature type="compositionally biased region" description="Basic and acidic residues" evidence="1">
    <location>
        <begin position="101"/>
        <end position="112"/>
    </location>
</feature>
<evidence type="ECO:0000313" key="2">
    <source>
        <dbReference type="EMBL" id="CAK8997283.1"/>
    </source>
</evidence>
<organism evidence="3 4">
    <name type="scientific">Durusdinium trenchii</name>
    <dbReference type="NCBI Taxonomy" id="1381693"/>
    <lineage>
        <taxon>Eukaryota</taxon>
        <taxon>Sar</taxon>
        <taxon>Alveolata</taxon>
        <taxon>Dinophyceae</taxon>
        <taxon>Suessiales</taxon>
        <taxon>Symbiodiniaceae</taxon>
        <taxon>Durusdinium</taxon>
    </lineage>
</organism>
<gene>
    <name evidence="2" type="ORF">SCF082_LOCUS5156</name>
    <name evidence="3" type="ORF">SCF082_LOCUS5166</name>
</gene>
<dbReference type="EMBL" id="CAXAMM010002758">
    <property type="protein sequence ID" value="CAK8997312.1"/>
    <property type="molecule type" value="Genomic_DNA"/>
</dbReference>
<protein>
    <submittedName>
        <fullName evidence="3">Uncharacterized protein</fullName>
    </submittedName>
</protein>
<reference evidence="3 4" key="1">
    <citation type="submission" date="2024-02" db="EMBL/GenBank/DDBJ databases">
        <authorList>
            <person name="Chen Y."/>
            <person name="Shah S."/>
            <person name="Dougan E. K."/>
            <person name="Thang M."/>
            <person name="Chan C."/>
        </authorList>
    </citation>
    <scope>NUCLEOTIDE SEQUENCE [LARGE SCALE GENOMIC DNA]</scope>
</reference>
<evidence type="ECO:0000313" key="4">
    <source>
        <dbReference type="Proteomes" id="UP001642464"/>
    </source>
</evidence>
<sequence>MSSTEAEVRAAFADAARMVTVADEANPTPEERLGAPLTKNMCDLLATLATNDDDVVFDGYEICQDLTVPTNLAWLKAKNEDRSEAEGPAKSLGNVTAGKATEARDVPEHPLPEGKWMRSLSMAEKLKMLLPLAMRGAALDASFTREALLAELGPGARYINAKVLAIAFLLRSMTVLLHVFNSRSSSDIVFVDSEEAKRTFMAAPTTGVQPNYMDAVSDPTLRSSVLFLVTMGVHLRTRHLCGGDELSRRMAACTFKAFGFPNKPSGDSRCR</sequence>